<dbReference type="EMBL" id="CACSII010000007">
    <property type="protein sequence ID" value="CAA0099117.1"/>
    <property type="molecule type" value="Genomic_DNA"/>
</dbReference>
<dbReference type="AlphaFoldDB" id="A0A5S9P6H3"/>
<dbReference type="Gene3D" id="3.30.70.100">
    <property type="match status" value="1"/>
</dbReference>
<protein>
    <recommendedName>
        <fullName evidence="3">EthD domain-containing protein</fullName>
    </recommendedName>
</protein>
<reference evidence="1 2" key="1">
    <citation type="submission" date="2019-11" db="EMBL/GenBank/DDBJ databases">
        <authorList>
            <person name="Holert J."/>
        </authorList>
    </citation>
    <scope>NUCLEOTIDE SEQUENCE [LARGE SCALE GENOMIC DNA]</scope>
    <source>
        <strain evidence="1">BC5_2</strain>
    </source>
</reference>
<sequence>MEKYVFTLWPETPMRAAQRREVLIDECAAAILAHSVNSLTIAVDDEFSTVKSPAPKWYKGDPLVALVSVGFDDTGAWQSVHQCLMDAGFRVGVYRTDQSIYKDYGDNTHFKKRDWPDGDRSPSVLAVTLLTRPKKLDHAEWIRRWHGGMSPVSERLQPRARYVRNVVMERLTDDTPEYDGIVEEAWPSAEHITNPYLFYCASNPLQLVSHMAQMIRVITRFHQMRKIRTVTMSEYMMR</sequence>
<dbReference type="InterPro" id="IPR011008">
    <property type="entry name" value="Dimeric_a/b-barrel"/>
</dbReference>
<dbReference type="OrthoDB" id="9015064at2"/>
<evidence type="ECO:0000313" key="1">
    <source>
        <dbReference type="EMBL" id="CAA0099117.1"/>
    </source>
</evidence>
<gene>
    <name evidence="1" type="ORF">DPBNPPHM_03661</name>
</gene>
<dbReference type="SUPFAM" id="SSF54909">
    <property type="entry name" value="Dimeric alpha+beta barrel"/>
    <property type="match status" value="1"/>
</dbReference>
<accession>A0A5S9P6H3</accession>
<evidence type="ECO:0000313" key="2">
    <source>
        <dbReference type="Proteomes" id="UP000434580"/>
    </source>
</evidence>
<organism evidence="1 2">
    <name type="scientific">BD1-7 clade bacterium</name>
    <dbReference type="NCBI Taxonomy" id="2029982"/>
    <lineage>
        <taxon>Bacteria</taxon>
        <taxon>Pseudomonadati</taxon>
        <taxon>Pseudomonadota</taxon>
        <taxon>Gammaproteobacteria</taxon>
        <taxon>Cellvibrionales</taxon>
        <taxon>Spongiibacteraceae</taxon>
        <taxon>BD1-7 clade</taxon>
    </lineage>
</organism>
<proteinExistence type="predicted"/>
<evidence type="ECO:0008006" key="3">
    <source>
        <dbReference type="Google" id="ProtNLM"/>
    </source>
</evidence>
<name>A0A5S9P6H3_9GAMM</name>
<dbReference type="Proteomes" id="UP000434580">
    <property type="component" value="Unassembled WGS sequence"/>
</dbReference>